<keyword evidence="2" id="KW-0560">Oxidoreductase</keyword>
<dbReference type="Pfam" id="PF07731">
    <property type="entry name" value="Cu-oxidase_2"/>
    <property type="match status" value="1"/>
</dbReference>
<dbReference type="InterPro" id="IPR008972">
    <property type="entry name" value="Cupredoxin"/>
</dbReference>
<keyword evidence="7" id="KW-1185">Reference proteome</keyword>
<protein>
    <submittedName>
        <fullName evidence="6">Multicopper oxidase family protein</fullName>
    </submittedName>
</protein>
<dbReference type="GO" id="GO:0016491">
    <property type="term" value="F:oxidoreductase activity"/>
    <property type="evidence" value="ECO:0007669"/>
    <property type="project" value="UniProtKB-KW"/>
</dbReference>
<keyword evidence="3" id="KW-0186">Copper</keyword>
<dbReference type="Pfam" id="PF07732">
    <property type="entry name" value="Cu-oxidase_3"/>
    <property type="match status" value="1"/>
</dbReference>
<dbReference type="Gene3D" id="2.60.40.420">
    <property type="entry name" value="Cupredoxins - blue copper proteins"/>
    <property type="match status" value="3"/>
</dbReference>
<evidence type="ECO:0000256" key="3">
    <source>
        <dbReference type="ARBA" id="ARBA00023008"/>
    </source>
</evidence>
<dbReference type="InterPro" id="IPR011706">
    <property type="entry name" value="Cu-oxidase_C"/>
</dbReference>
<sequence length="463" mass="49643">MWWGSRMPGSYSVMDMGYVDLGGGPDTMGLADRSGHDMSGMPGMVSVADLVADPGRPADVTVDLTASQGTVTLASGRTVEGYMFNGTSPGPLIEATEGDLVEVRVHNDDVEDGISVHWHGVDVPNAEDGVAGVTQDAIGAGEDHVYRFVVDDPGTYWYHSHQVSHTQVLRGLYGPLVVHPRGRPSAVDVMAVTHTYAGTRTLNGDEGVVTFGASPGAVARVRVVNTDNGAVQAWSSAPYRVLAVDGREVNEPTAVEGKRVSVPAGGRYDLEVTAPARIQIGSTALVVGDDDPGRAPQPRDELDMLSYGSPTALPFDASAPDRTFRYSIGRRPGFLDGKPGFWWSINGHLWPDIPMYVVDEGDVVVFEIENHSGEVHPMHLHGHHAVVLSRDGEEATGSPWWVDSLDVDDGETLRVAFVADNPGIWMDHCHNLKHAAQGLVAHLMYSNVTEPYRAGDDTGNTPE</sequence>
<feature type="domain" description="Plastocyanin-like" evidence="4">
    <location>
        <begin position="343"/>
        <end position="445"/>
    </location>
</feature>
<evidence type="ECO:0000256" key="2">
    <source>
        <dbReference type="ARBA" id="ARBA00023002"/>
    </source>
</evidence>
<dbReference type="InterPro" id="IPR002355">
    <property type="entry name" value="Cu_oxidase_Cu_BS"/>
</dbReference>
<comment type="caution">
    <text evidence="6">The sequence shown here is derived from an EMBL/GenBank/DDBJ whole genome shotgun (WGS) entry which is preliminary data.</text>
</comment>
<dbReference type="CDD" id="cd04202">
    <property type="entry name" value="CuRO_D2_2dMcoN_like"/>
    <property type="match status" value="1"/>
</dbReference>
<dbReference type="SUPFAM" id="SSF49503">
    <property type="entry name" value="Cupredoxins"/>
    <property type="match status" value="2"/>
</dbReference>
<keyword evidence="1" id="KW-0479">Metal-binding</keyword>
<proteinExistence type="predicted"/>
<evidence type="ECO:0000313" key="6">
    <source>
        <dbReference type="EMBL" id="MBF4762848.1"/>
    </source>
</evidence>
<name>A0A930VD80_9ACTN</name>
<dbReference type="EMBL" id="JADKPN010000002">
    <property type="protein sequence ID" value="MBF4762848.1"/>
    <property type="molecule type" value="Genomic_DNA"/>
</dbReference>
<dbReference type="GO" id="GO:0005507">
    <property type="term" value="F:copper ion binding"/>
    <property type="evidence" value="ECO:0007669"/>
    <property type="project" value="InterPro"/>
</dbReference>
<dbReference type="InterPro" id="IPR045087">
    <property type="entry name" value="Cu-oxidase_fam"/>
</dbReference>
<accession>A0A930VD80</accession>
<dbReference type="Proteomes" id="UP000640489">
    <property type="component" value="Unassembled WGS sequence"/>
</dbReference>
<evidence type="ECO:0000256" key="1">
    <source>
        <dbReference type="ARBA" id="ARBA00022723"/>
    </source>
</evidence>
<dbReference type="InterPro" id="IPR011707">
    <property type="entry name" value="Cu-oxidase-like_N"/>
</dbReference>
<evidence type="ECO:0000259" key="5">
    <source>
        <dbReference type="Pfam" id="PF07732"/>
    </source>
</evidence>
<dbReference type="PANTHER" id="PTHR11709">
    <property type="entry name" value="MULTI-COPPER OXIDASE"/>
    <property type="match status" value="1"/>
</dbReference>
<dbReference type="PROSITE" id="PS00080">
    <property type="entry name" value="MULTICOPPER_OXIDASE2"/>
    <property type="match status" value="1"/>
</dbReference>
<reference evidence="6" key="1">
    <citation type="submission" date="2020-11" db="EMBL/GenBank/DDBJ databases">
        <title>Nocardioides sp. nov., isolated from Soil of Cynanchum wilfordii Hemsley rhizosphere.</title>
        <authorList>
            <person name="Lee J.-S."/>
            <person name="Suh M.K."/>
            <person name="Kim J.-S."/>
        </authorList>
    </citation>
    <scope>NUCLEOTIDE SEQUENCE</scope>
    <source>
        <strain evidence="6">KCTC 19275</strain>
    </source>
</reference>
<feature type="domain" description="Plastocyanin-like" evidence="5">
    <location>
        <begin position="67"/>
        <end position="181"/>
    </location>
</feature>
<dbReference type="PANTHER" id="PTHR11709:SF394">
    <property type="entry name" value="FI03373P-RELATED"/>
    <property type="match status" value="1"/>
</dbReference>
<organism evidence="6 7">
    <name type="scientific">Nocardioides islandensis</name>
    <dbReference type="NCBI Taxonomy" id="433663"/>
    <lineage>
        <taxon>Bacteria</taxon>
        <taxon>Bacillati</taxon>
        <taxon>Actinomycetota</taxon>
        <taxon>Actinomycetes</taxon>
        <taxon>Propionibacteriales</taxon>
        <taxon>Nocardioidaceae</taxon>
        <taxon>Nocardioides</taxon>
    </lineage>
</organism>
<evidence type="ECO:0000313" key="7">
    <source>
        <dbReference type="Proteomes" id="UP000640489"/>
    </source>
</evidence>
<evidence type="ECO:0000259" key="4">
    <source>
        <dbReference type="Pfam" id="PF07731"/>
    </source>
</evidence>
<dbReference type="AlphaFoldDB" id="A0A930VD80"/>
<gene>
    <name evidence="6" type="ORF">ISU07_06890</name>
</gene>